<comment type="caution">
    <text evidence="1">The sequence shown here is derived from an EMBL/GenBank/DDBJ whole genome shotgun (WGS) entry which is preliminary data.</text>
</comment>
<reference evidence="2" key="1">
    <citation type="journal article" date="2016" name="Genome Announc.">
        <title>Draft Genome Sequences of Five Rapidly Growing Mycobacterium Species, M. thermoresistibile, M. fortuitum subsp. acetamidolyticum, M. canariasense, M. brisbanense, and M. novocastrense.</title>
        <authorList>
            <person name="Katahira K."/>
            <person name="Ogura Y."/>
            <person name="Gotoh Y."/>
            <person name="Hayashi T."/>
        </authorList>
    </citation>
    <scope>NUCLEOTIDE SEQUENCE [LARGE SCALE GENOMIC DNA]</scope>
    <source>
        <strain evidence="2">JCM15654</strain>
    </source>
</reference>
<sequence>MNRPAWLAIAVAPGIDVLAGIAEIPVRDGCDTRFLGGFAVLGKTLQEVEFKSGTLR</sequence>
<name>A0A100W424_9MYCO</name>
<dbReference type="RefSeq" id="WP_165606333.1">
    <property type="nucleotide sequence ID" value="NZ_BCSX01000046.1"/>
</dbReference>
<dbReference type="EMBL" id="BCSX01000046">
    <property type="protein sequence ID" value="GAS91255.1"/>
    <property type="molecule type" value="Genomic_DNA"/>
</dbReference>
<evidence type="ECO:0000313" key="1">
    <source>
        <dbReference type="EMBL" id="GAS91255.1"/>
    </source>
</evidence>
<gene>
    <name evidence="1" type="ORF">RMCB_5351</name>
</gene>
<organism evidence="1 2">
    <name type="scientific">Mycolicibacterium brisbanense</name>
    <dbReference type="NCBI Taxonomy" id="146020"/>
    <lineage>
        <taxon>Bacteria</taxon>
        <taxon>Bacillati</taxon>
        <taxon>Actinomycetota</taxon>
        <taxon>Actinomycetes</taxon>
        <taxon>Mycobacteriales</taxon>
        <taxon>Mycobacteriaceae</taxon>
        <taxon>Mycolicibacterium</taxon>
    </lineage>
</organism>
<dbReference type="AlphaFoldDB" id="A0A100W424"/>
<accession>A0A100W424</accession>
<protein>
    <submittedName>
        <fullName evidence="1">Uncharacterized protein</fullName>
    </submittedName>
</protein>
<dbReference type="STRING" id="146020.RMCB_5351"/>
<proteinExistence type="predicted"/>
<keyword evidence="2" id="KW-1185">Reference proteome</keyword>
<reference evidence="2" key="2">
    <citation type="submission" date="2016-02" db="EMBL/GenBank/DDBJ databases">
        <title>Draft genome sequence of five rapidly growing Mycobacterium species.</title>
        <authorList>
            <person name="Katahira K."/>
            <person name="Gotou Y."/>
            <person name="Iida K."/>
            <person name="Ogura Y."/>
            <person name="Hayashi T."/>
        </authorList>
    </citation>
    <scope>NUCLEOTIDE SEQUENCE [LARGE SCALE GENOMIC DNA]</scope>
    <source>
        <strain evidence="2">JCM15654</strain>
    </source>
</reference>
<dbReference type="Proteomes" id="UP000069620">
    <property type="component" value="Unassembled WGS sequence"/>
</dbReference>
<evidence type="ECO:0000313" key="2">
    <source>
        <dbReference type="Proteomes" id="UP000069620"/>
    </source>
</evidence>